<feature type="region of interest" description="Disordered" evidence="1">
    <location>
        <begin position="1"/>
        <end position="20"/>
    </location>
</feature>
<organism evidence="2 3">
    <name type="scientific">Cellulomonas wangleii</name>
    <dbReference type="NCBI Taxonomy" id="2816956"/>
    <lineage>
        <taxon>Bacteria</taxon>
        <taxon>Bacillati</taxon>
        <taxon>Actinomycetota</taxon>
        <taxon>Actinomycetes</taxon>
        <taxon>Micrococcales</taxon>
        <taxon>Cellulomonadaceae</taxon>
        <taxon>Cellulomonas</taxon>
    </lineage>
</organism>
<sequence>MVRRPTGAQVAASSTWVDPDGVRRPAGDVHAWVGGTNQTVCGLALSRSSLGRFPHVAWVDALPEVGRHADAVQHVCERCRAALRPRRDAVDRRAFRRP</sequence>
<evidence type="ECO:0000256" key="1">
    <source>
        <dbReference type="SAM" id="MobiDB-lite"/>
    </source>
</evidence>
<name>A0ABX8D5P0_9CELL</name>
<evidence type="ECO:0000313" key="2">
    <source>
        <dbReference type="EMBL" id="QVI61062.1"/>
    </source>
</evidence>
<evidence type="ECO:0008006" key="4">
    <source>
        <dbReference type="Google" id="ProtNLM"/>
    </source>
</evidence>
<accession>A0ABX8D5P0</accession>
<reference evidence="2 3" key="1">
    <citation type="submission" date="2021-05" db="EMBL/GenBank/DDBJ databases">
        <title>Novel species in genus Cellulomonas.</title>
        <authorList>
            <person name="Zhang G."/>
        </authorList>
    </citation>
    <scope>NUCLEOTIDE SEQUENCE [LARGE SCALE GENOMIC DNA]</scope>
    <source>
        <strain evidence="3">zg-ZUI222</strain>
    </source>
</reference>
<evidence type="ECO:0000313" key="3">
    <source>
        <dbReference type="Proteomes" id="UP000677804"/>
    </source>
</evidence>
<dbReference type="RefSeq" id="WP_207341084.1">
    <property type="nucleotide sequence ID" value="NZ_CP074405.1"/>
</dbReference>
<gene>
    <name evidence="2" type="ORF">KG103_11070</name>
</gene>
<protein>
    <recommendedName>
        <fullName evidence="4">DUF3565 domain-containing protein</fullName>
    </recommendedName>
</protein>
<keyword evidence="3" id="KW-1185">Reference proteome</keyword>
<proteinExistence type="predicted"/>
<dbReference type="Proteomes" id="UP000677804">
    <property type="component" value="Chromosome"/>
</dbReference>
<dbReference type="EMBL" id="CP074405">
    <property type="protein sequence ID" value="QVI61062.1"/>
    <property type="molecule type" value="Genomic_DNA"/>
</dbReference>